<evidence type="ECO:0000313" key="3">
    <source>
        <dbReference type="Proteomes" id="UP000267821"/>
    </source>
</evidence>
<organism evidence="2 3">
    <name type="scientific">Terfezia boudieri ATCC MYA-4762</name>
    <dbReference type="NCBI Taxonomy" id="1051890"/>
    <lineage>
        <taxon>Eukaryota</taxon>
        <taxon>Fungi</taxon>
        <taxon>Dikarya</taxon>
        <taxon>Ascomycota</taxon>
        <taxon>Pezizomycotina</taxon>
        <taxon>Pezizomycetes</taxon>
        <taxon>Pezizales</taxon>
        <taxon>Pezizaceae</taxon>
        <taxon>Terfezia</taxon>
    </lineage>
</organism>
<keyword evidence="3" id="KW-1185">Reference proteome</keyword>
<name>A0A3N4LG46_9PEZI</name>
<feature type="compositionally biased region" description="Acidic residues" evidence="1">
    <location>
        <begin position="415"/>
        <end position="425"/>
    </location>
</feature>
<dbReference type="Pfam" id="PF09692">
    <property type="entry name" value="Arb1"/>
    <property type="match status" value="2"/>
</dbReference>
<dbReference type="InParanoid" id="A0A3N4LG46"/>
<evidence type="ECO:0000256" key="1">
    <source>
        <dbReference type="SAM" id="MobiDB-lite"/>
    </source>
</evidence>
<dbReference type="GO" id="GO:0033167">
    <property type="term" value="C:ARC complex"/>
    <property type="evidence" value="ECO:0007669"/>
    <property type="project" value="InterPro"/>
</dbReference>
<sequence>MGADYDEGYSDTESAQFQSPPPPPPFLKNLTDDAILAEAKAQNLETEEPVKKKKKKKSKKKKNKNTQPSGFEGDSPKHKWIIMLIHMDRRMELCIQRYRAKRRWDPMRLKLFDRYLVLGGIRTGQKAYGGGLSLEARGEGAEEPDAADIAAQTATDFVENYTTSARNQNDWTGAPGVFEDDEEWWVDFDKHTSKRPHFYQVVFHNVAPEYLSNIHKAISICTLAEKELLFCNAANGKLPGLFNTCCSALFGGHYFNLYEVDQATTWEGKSSANHPSLGIPRDIAQRHYLECIAKIGTPEQIAAGVEGVKLVRQDAIAFEVLSIDLPKSGAGGSRELGSLDAKAWVYEGERMPKHGLPEEGWKLWVEKDIGIYLFVGVKVQAVVYTLSNGLFYLDTVTALSPSYYTYLEPPNQSDVNDDADGEDAEGCSALT</sequence>
<dbReference type="Proteomes" id="UP000267821">
    <property type="component" value="Unassembled WGS sequence"/>
</dbReference>
<dbReference type="STRING" id="1051890.A0A3N4LG46"/>
<feature type="region of interest" description="Disordered" evidence="1">
    <location>
        <begin position="409"/>
        <end position="431"/>
    </location>
</feature>
<dbReference type="OrthoDB" id="435402at2759"/>
<evidence type="ECO:0000313" key="2">
    <source>
        <dbReference type="EMBL" id="RPB21706.1"/>
    </source>
</evidence>
<dbReference type="InterPro" id="IPR018606">
    <property type="entry name" value="Arb1"/>
</dbReference>
<feature type="compositionally biased region" description="Acidic residues" evidence="1">
    <location>
        <begin position="1"/>
        <end position="10"/>
    </location>
</feature>
<feature type="region of interest" description="Disordered" evidence="1">
    <location>
        <begin position="1"/>
        <end position="74"/>
    </location>
</feature>
<accession>A0A3N4LG46</accession>
<dbReference type="EMBL" id="ML121557">
    <property type="protein sequence ID" value="RPB21706.1"/>
    <property type="molecule type" value="Genomic_DNA"/>
</dbReference>
<gene>
    <name evidence="2" type="ORF">L211DRAFT_851182</name>
</gene>
<protein>
    <submittedName>
        <fullName evidence="2">Uncharacterized protein</fullName>
    </submittedName>
</protein>
<feature type="compositionally biased region" description="Basic residues" evidence="1">
    <location>
        <begin position="51"/>
        <end position="64"/>
    </location>
</feature>
<reference evidence="2 3" key="1">
    <citation type="journal article" date="2018" name="Nat. Ecol. Evol.">
        <title>Pezizomycetes genomes reveal the molecular basis of ectomycorrhizal truffle lifestyle.</title>
        <authorList>
            <person name="Murat C."/>
            <person name="Payen T."/>
            <person name="Noel B."/>
            <person name="Kuo A."/>
            <person name="Morin E."/>
            <person name="Chen J."/>
            <person name="Kohler A."/>
            <person name="Krizsan K."/>
            <person name="Balestrini R."/>
            <person name="Da Silva C."/>
            <person name="Montanini B."/>
            <person name="Hainaut M."/>
            <person name="Levati E."/>
            <person name="Barry K.W."/>
            <person name="Belfiori B."/>
            <person name="Cichocki N."/>
            <person name="Clum A."/>
            <person name="Dockter R.B."/>
            <person name="Fauchery L."/>
            <person name="Guy J."/>
            <person name="Iotti M."/>
            <person name="Le Tacon F."/>
            <person name="Lindquist E.A."/>
            <person name="Lipzen A."/>
            <person name="Malagnac F."/>
            <person name="Mello A."/>
            <person name="Molinier V."/>
            <person name="Miyauchi S."/>
            <person name="Poulain J."/>
            <person name="Riccioni C."/>
            <person name="Rubini A."/>
            <person name="Sitrit Y."/>
            <person name="Splivallo R."/>
            <person name="Traeger S."/>
            <person name="Wang M."/>
            <person name="Zifcakova L."/>
            <person name="Wipf D."/>
            <person name="Zambonelli A."/>
            <person name="Paolocci F."/>
            <person name="Nowrousian M."/>
            <person name="Ottonello S."/>
            <person name="Baldrian P."/>
            <person name="Spatafora J.W."/>
            <person name="Henrissat B."/>
            <person name="Nagy L.G."/>
            <person name="Aury J.M."/>
            <person name="Wincker P."/>
            <person name="Grigoriev I.V."/>
            <person name="Bonfante P."/>
            <person name="Martin F.M."/>
        </authorList>
    </citation>
    <scope>NUCLEOTIDE SEQUENCE [LARGE SCALE GENOMIC DNA]</scope>
    <source>
        <strain evidence="2 3">ATCC MYA-4762</strain>
    </source>
</reference>
<dbReference type="GO" id="GO:0031047">
    <property type="term" value="P:regulatory ncRNA-mediated gene silencing"/>
    <property type="evidence" value="ECO:0007669"/>
    <property type="project" value="InterPro"/>
</dbReference>
<proteinExistence type="predicted"/>
<dbReference type="AlphaFoldDB" id="A0A3N4LG46"/>